<keyword evidence="5" id="KW-1185">Reference proteome</keyword>
<evidence type="ECO:0000313" key="4">
    <source>
        <dbReference type="EMBL" id="MCC8429318.1"/>
    </source>
</evidence>
<keyword evidence="3" id="KW-0732">Signal</keyword>
<feature type="repeat" description="TPR" evidence="1">
    <location>
        <begin position="185"/>
        <end position="218"/>
    </location>
</feature>
<feature type="region of interest" description="Disordered" evidence="2">
    <location>
        <begin position="29"/>
        <end position="52"/>
    </location>
</feature>
<organism evidence="4 5">
    <name type="scientific">Reyranella aquatilis</name>
    <dbReference type="NCBI Taxonomy" id="2035356"/>
    <lineage>
        <taxon>Bacteria</taxon>
        <taxon>Pseudomonadati</taxon>
        <taxon>Pseudomonadota</taxon>
        <taxon>Alphaproteobacteria</taxon>
        <taxon>Hyphomicrobiales</taxon>
        <taxon>Reyranellaceae</taxon>
        <taxon>Reyranella</taxon>
    </lineage>
</organism>
<name>A0ABS8KUK9_9HYPH</name>
<evidence type="ECO:0000256" key="3">
    <source>
        <dbReference type="SAM" id="SignalP"/>
    </source>
</evidence>
<dbReference type="InterPro" id="IPR011990">
    <property type="entry name" value="TPR-like_helical_dom_sf"/>
</dbReference>
<evidence type="ECO:0000313" key="5">
    <source>
        <dbReference type="Proteomes" id="UP001198862"/>
    </source>
</evidence>
<evidence type="ECO:0000256" key="2">
    <source>
        <dbReference type="SAM" id="MobiDB-lite"/>
    </source>
</evidence>
<gene>
    <name evidence="4" type="ORF">LJ725_10080</name>
</gene>
<dbReference type="Pfam" id="PF13432">
    <property type="entry name" value="TPR_16"/>
    <property type="match status" value="1"/>
</dbReference>
<dbReference type="SUPFAM" id="SSF48452">
    <property type="entry name" value="TPR-like"/>
    <property type="match status" value="1"/>
</dbReference>
<dbReference type="EMBL" id="JAJISD010000003">
    <property type="protein sequence ID" value="MCC8429318.1"/>
    <property type="molecule type" value="Genomic_DNA"/>
</dbReference>
<dbReference type="SMART" id="SM00028">
    <property type="entry name" value="TPR"/>
    <property type="match status" value="3"/>
</dbReference>
<feature type="signal peptide" evidence="3">
    <location>
        <begin position="1"/>
        <end position="24"/>
    </location>
</feature>
<feature type="chain" id="PRO_5045404474" evidence="3">
    <location>
        <begin position="25"/>
        <end position="336"/>
    </location>
</feature>
<dbReference type="Proteomes" id="UP001198862">
    <property type="component" value="Unassembled WGS sequence"/>
</dbReference>
<sequence length="336" mass="35952">MRRRIVQTFGVFAALLALAGEASAQRNATESWDPSARDFSSGGTLAPAAPSGAGVAGGNSLDSLNKILSASQLSAVDRSIYLSIRAFQLSRLGREAESQKDITEMGKVLPGNWQIVLSSTMPGLAGSGDRAAALRTLDSALQRKPGDPSLTMAQAQVYMQIADFSRALGLLDAALAAAQNPVERRSALYYRGLANFNLGNFPQAIEDFNATLADRPNFKSKQAPLLWRYAAQVGAKRDARTALAREAGAESLNEWPGPIIRYLIGKGTAGELEVAAESDDAAKRANGKCPAAFFMGVEAVRKGEKQRAREQFQLAQARCPTTSEFNWAASSELKRL</sequence>
<dbReference type="Gene3D" id="1.25.40.10">
    <property type="entry name" value="Tetratricopeptide repeat domain"/>
    <property type="match status" value="1"/>
</dbReference>
<dbReference type="InterPro" id="IPR019734">
    <property type="entry name" value="TPR_rpt"/>
</dbReference>
<dbReference type="RefSeq" id="WP_230550524.1">
    <property type="nucleotide sequence ID" value="NZ_JAJISD010000003.1"/>
</dbReference>
<dbReference type="PROSITE" id="PS50005">
    <property type="entry name" value="TPR"/>
    <property type="match status" value="1"/>
</dbReference>
<comment type="caution">
    <text evidence="4">The sequence shown here is derived from an EMBL/GenBank/DDBJ whole genome shotgun (WGS) entry which is preliminary data.</text>
</comment>
<reference evidence="4 5" key="1">
    <citation type="submission" date="2021-11" db="EMBL/GenBank/DDBJ databases">
        <authorList>
            <person name="Lee D.-H."/>
            <person name="Kim S.-B."/>
        </authorList>
    </citation>
    <scope>NUCLEOTIDE SEQUENCE [LARGE SCALE GENOMIC DNA]</scope>
    <source>
        <strain evidence="4 5">KCTC 52223</strain>
    </source>
</reference>
<proteinExistence type="predicted"/>
<accession>A0ABS8KUK9</accession>
<keyword evidence="1" id="KW-0802">TPR repeat</keyword>
<protein>
    <submittedName>
        <fullName evidence="4">Tetratricopeptide repeat protein</fullName>
    </submittedName>
</protein>
<evidence type="ECO:0000256" key="1">
    <source>
        <dbReference type="PROSITE-ProRule" id="PRU00339"/>
    </source>
</evidence>